<feature type="region of interest" description="Disordered" evidence="1">
    <location>
        <begin position="87"/>
        <end position="114"/>
    </location>
</feature>
<feature type="compositionally biased region" description="Basic and acidic residues" evidence="1">
    <location>
        <begin position="103"/>
        <end position="114"/>
    </location>
</feature>
<accession>W9IX01</accession>
<dbReference type="Proteomes" id="UP000030753">
    <property type="component" value="Unassembled WGS sequence"/>
</dbReference>
<organism evidence="2 3">
    <name type="scientific">Fusarium oxysporum NRRL 32931</name>
    <dbReference type="NCBI Taxonomy" id="660029"/>
    <lineage>
        <taxon>Eukaryota</taxon>
        <taxon>Fungi</taxon>
        <taxon>Dikarya</taxon>
        <taxon>Ascomycota</taxon>
        <taxon>Pezizomycotina</taxon>
        <taxon>Sordariomycetes</taxon>
        <taxon>Hypocreomycetidae</taxon>
        <taxon>Hypocreales</taxon>
        <taxon>Nectriaceae</taxon>
        <taxon>Fusarium</taxon>
        <taxon>Fusarium oxysporum species complex</taxon>
    </lineage>
</organism>
<sequence>MTSTISIPSRGDLSCLSSLYHCYQKLHKQPGSGLTRFISLARCLSFSPAFCNQSTRIQFTSSTKSETATIGDLVSWPEPLSVPPLRTWSTSTSSLPVPPVHPKGIDSHVDDLQP</sequence>
<evidence type="ECO:0000313" key="3">
    <source>
        <dbReference type="Proteomes" id="UP000030753"/>
    </source>
</evidence>
<dbReference type="AlphaFoldDB" id="W9IX01"/>
<protein>
    <submittedName>
        <fullName evidence="2">Uncharacterized protein</fullName>
    </submittedName>
</protein>
<reference evidence="2 3" key="1">
    <citation type="submission" date="2011-06" db="EMBL/GenBank/DDBJ databases">
        <title>The Genome Sequence of Fusarium oxysporum FOSC 3-a.</title>
        <authorList>
            <consortium name="The Broad Institute Genome Sequencing Platform"/>
            <person name="Ma L.-J."/>
            <person name="Gale L.R."/>
            <person name="Schwartz D.C."/>
            <person name="Zhou S."/>
            <person name="Corby-Kistler H."/>
            <person name="Young S.K."/>
            <person name="Zeng Q."/>
            <person name="Gargeya S."/>
            <person name="Fitzgerald M."/>
            <person name="Haas B."/>
            <person name="Abouelleil A."/>
            <person name="Alvarado L."/>
            <person name="Arachchi H.M."/>
            <person name="Berlin A."/>
            <person name="Brown A."/>
            <person name="Chapman S.B."/>
            <person name="Chen Z."/>
            <person name="Dunbar C."/>
            <person name="Freedman E."/>
            <person name="Gearin G."/>
            <person name="Gellesch M."/>
            <person name="Goldberg J."/>
            <person name="Griggs A."/>
            <person name="Gujja S."/>
            <person name="Heiman D."/>
            <person name="Howarth C."/>
            <person name="Larson L."/>
            <person name="Lui A."/>
            <person name="MacDonald P.J.P."/>
            <person name="Mehta T."/>
            <person name="Montmayeur A."/>
            <person name="Murphy C."/>
            <person name="Neiman D."/>
            <person name="Pearson M."/>
            <person name="Priest M."/>
            <person name="Roberts A."/>
            <person name="Saif S."/>
            <person name="Shea T."/>
            <person name="Shenoy N."/>
            <person name="Sisk P."/>
            <person name="Stolte C."/>
            <person name="Sykes S."/>
            <person name="Wortman J."/>
            <person name="Nusbaum C."/>
            <person name="Birren B."/>
        </authorList>
    </citation>
    <scope>NUCLEOTIDE SEQUENCE [LARGE SCALE GENOMIC DNA]</scope>
    <source>
        <strain evidence="3">FOSC 3-a</strain>
    </source>
</reference>
<proteinExistence type="predicted"/>
<name>W9IX01_FUSOX</name>
<evidence type="ECO:0000256" key="1">
    <source>
        <dbReference type="SAM" id="MobiDB-lite"/>
    </source>
</evidence>
<evidence type="ECO:0000313" key="2">
    <source>
        <dbReference type="EMBL" id="EWY97219.1"/>
    </source>
</evidence>
<gene>
    <name evidence="2" type="ORF">FOYG_05696</name>
</gene>
<dbReference type="EMBL" id="JH717841">
    <property type="protein sequence ID" value="EWY97219.1"/>
    <property type="molecule type" value="Genomic_DNA"/>
</dbReference>
<dbReference type="HOGENOM" id="CLU_172693_0_0_1"/>